<protein>
    <submittedName>
        <fullName evidence="2">Uncharacterized protein</fullName>
    </submittedName>
</protein>
<comment type="caution">
    <text evidence="2">The sequence shown here is derived from an EMBL/GenBank/DDBJ whole genome shotgun (WGS) entry which is preliminary data.</text>
</comment>
<dbReference type="EMBL" id="DAAYPZ010000022">
    <property type="protein sequence ID" value="HAG5258505.1"/>
    <property type="molecule type" value="Genomic_DNA"/>
</dbReference>
<proteinExistence type="predicted"/>
<keyword evidence="1" id="KW-0472">Membrane</keyword>
<feature type="transmembrane region" description="Helical" evidence="1">
    <location>
        <begin position="62"/>
        <end position="80"/>
    </location>
</feature>
<reference evidence="2" key="2">
    <citation type="submission" date="2020-02" db="EMBL/GenBank/DDBJ databases">
        <authorList>
            <consortium name="NCBI Pathogen Detection Project"/>
        </authorList>
    </citation>
    <scope>NUCLEOTIDE SEQUENCE</scope>
    <source>
        <strain evidence="2">MA.CK_98/00001034</strain>
    </source>
</reference>
<evidence type="ECO:0000313" key="2">
    <source>
        <dbReference type="EMBL" id="HAG5258505.1"/>
    </source>
</evidence>
<name>A0A764Z2H3_SALER</name>
<organism evidence="2">
    <name type="scientific">Salmonella enterica</name>
    <name type="common">Salmonella choleraesuis</name>
    <dbReference type="NCBI Taxonomy" id="28901"/>
    <lineage>
        <taxon>Bacteria</taxon>
        <taxon>Pseudomonadati</taxon>
        <taxon>Pseudomonadota</taxon>
        <taxon>Gammaproteobacteria</taxon>
        <taxon>Enterobacterales</taxon>
        <taxon>Enterobacteriaceae</taxon>
        <taxon>Salmonella</taxon>
    </lineage>
</organism>
<keyword evidence="1" id="KW-1133">Transmembrane helix</keyword>
<evidence type="ECO:0000256" key="1">
    <source>
        <dbReference type="SAM" id="Phobius"/>
    </source>
</evidence>
<sequence>MGNVIEFKKPKGEKDQKDKMPGREILPWLKTTALSLKNTLFSYSKSCCCICLFFVNLVSRKLLKLVATLSIVLFLVEWFMDRLGMREFYNLLFLMGLLLVINVISTSCIKWMREK</sequence>
<accession>A0A764Z2H3</accession>
<gene>
    <name evidence="2" type="ORF">G8577_004781</name>
</gene>
<reference evidence="2" key="1">
    <citation type="journal article" date="2018" name="Genome Biol.">
        <title>SKESA: strategic k-mer extension for scrupulous assemblies.</title>
        <authorList>
            <person name="Souvorov A."/>
            <person name="Agarwala R."/>
            <person name="Lipman D.J."/>
        </authorList>
    </citation>
    <scope>NUCLEOTIDE SEQUENCE</scope>
    <source>
        <strain evidence="2">MA.CK_98/00001034</strain>
    </source>
</reference>
<dbReference type="AlphaFoldDB" id="A0A764Z2H3"/>
<feature type="transmembrane region" description="Helical" evidence="1">
    <location>
        <begin position="92"/>
        <end position="112"/>
    </location>
</feature>
<keyword evidence="1" id="KW-0812">Transmembrane</keyword>